<dbReference type="Proteomes" id="UP000036277">
    <property type="component" value="Unassembled WGS sequence"/>
</dbReference>
<proteinExistence type="inferred from homology"/>
<dbReference type="OrthoDB" id="9811409at2"/>
<dbReference type="Gene3D" id="3.30.920.30">
    <property type="entry name" value="Hypothetical protein"/>
    <property type="match status" value="1"/>
</dbReference>
<evidence type="ECO:0000256" key="5">
    <source>
        <dbReference type="ARBA" id="ARBA00022801"/>
    </source>
</evidence>
<reference evidence="8 9" key="1">
    <citation type="submission" date="2015-06" db="EMBL/GenBank/DDBJ databases">
        <title>Draft Whole-Genome Sequence of the Entomopathogenic Bacterium Xenorhabdus khoisanae.</title>
        <authorList>
            <person name="Naidoo S."/>
            <person name="Featherston J."/>
            <person name="Gray V.M."/>
        </authorList>
    </citation>
    <scope>NUCLEOTIDE SEQUENCE [LARGE SCALE GENOMIC DNA]</scope>
    <source>
        <strain evidence="8 9">MCB</strain>
    </source>
</reference>
<organism evidence="8 9">
    <name type="scientific">Xenorhabdus khoisanae</name>
    <dbReference type="NCBI Taxonomy" id="880157"/>
    <lineage>
        <taxon>Bacteria</taxon>
        <taxon>Pseudomonadati</taxon>
        <taxon>Pseudomonadota</taxon>
        <taxon>Gammaproteobacteria</taxon>
        <taxon>Enterobacterales</taxon>
        <taxon>Morganellaceae</taxon>
        <taxon>Xenorhabdus</taxon>
    </lineage>
</organism>
<evidence type="ECO:0000256" key="2">
    <source>
        <dbReference type="ARBA" id="ARBA00022649"/>
    </source>
</evidence>
<keyword evidence="2" id="KW-1277">Toxin-antitoxin system</keyword>
<dbReference type="GO" id="GO:0016787">
    <property type="term" value="F:hydrolase activity"/>
    <property type="evidence" value="ECO:0007669"/>
    <property type="project" value="UniProtKB-KW"/>
</dbReference>
<accession>A0A0J5FS50</accession>
<keyword evidence="7" id="KW-0346">Stress response</keyword>
<comment type="similarity">
    <text evidence="1">Belongs to the HicA mRNA interferase family.</text>
</comment>
<evidence type="ECO:0000256" key="7">
    <source>
        <dbReference type="ARBA" id="ARBA00023016"/>
    </source>
</evidence>
<dbReference type="STRING" id="880157.AB204_10540"/>
<protein>
    <recommendedName>
        <fullName evidence="10">Periplasmic or secreted lipoprotein</fullName>
    </recommendedName>
</protein>
<keyword evidence="5" id="KW-0378">Hydrolase</keyword>
<evidence type="ECO:0000256" key="6">
    <source>
        <dbReference type="ARBA" id="ARBA00022884"/>
    </source>
</evidence>
<comment type="caution">
    <text evidence="8">The sequence shown here is derived from an EMBL/GenBank/DDBJ whole genome shotgun (WGS) entry which is preliminary data.</text>
</comment>
<evidence type="ECO:0000256" key="3">
    <source>
        <dbReference type="ARBA" id="ARBA00022722"/>
    </source>
</evidence>
<evidence type="ECO:0008006" key="10">
    <source>
        <dbReference type="Google" id="ProtNLM"/>
    </source>
</evidence>
<dbReference type="InterPro" id="IPR012933">
    <property type="entry name" value="HicA_mRNA_interferase"/>
</dbReference>
<dbReference type="RefSeq" id="WP_047963326.1">
    <property type="nucleotide sequence ID" value="NZ_CAWMBG010000064.1"/>
</dbReference>
<dbReference type="EMBL" id="LFCV01000064">
    <property type="protein sequence ID" value="KMJ45128.1"/>
    <property type="molecule type" value="Genomic_DNA"/>
</dbReference>
<keyword evidence="4" id="KW-0255">Endonuclease</keyword>
<dbReference type="GO" id="GO:0003729">
    <property type="term" value="F:mRNA binding"/>
    <property type="evidence" value="ECO:0007669"/>
    <property type="project" value="InterPro"/>
</dbReference>
<evidence type="ECO:0000313" key="8">
    <source>
        <dbReference type="EMBL" id="KMJ45128.1"/>
    </source>
</evidence>
<gene>
    <name evidence="8" type="ORF">AB204_10540</name>
</gene>
<sequence length="60" mass="6682">MSSDDLIKKIKANGWTLVRINGSHHVFEKSGEPLPLVIPHPRKDIAVGTLNKLLKQAKLK</sequence>
<dbReference type="InterPro" id="IPR038570">
    <property type="entry name" value="HicA_sf"/>
</dbReference>
<evidence type="ECO:0000313" key="9">
    <source>
        <dbReference type="Proteomes" id="UP000036277"/>
    </source>
</evidence>
<dbReference type="PATRIC" id="fig|880157.4.peg.2230"/>
<evidence type="ECO:0000256" key="4">
    <source>
        <dbReference type="ARBA" id="ARBA00022759"/>
    </source>
</evidence>
<dbReference type="Pfam" id="PF07927">
    <property type="entry name" value="HicA_toxin"/>
    <property type="match status" value="1"/>
</dbReference>
<dbReference type="SUPFAM" id="SSF54786">
    <property type="entry name" value="YcfA/nrd intein domain"/>
    <property type="match status" value="1"/>
</dbReference>
<keyword evidence="3" id="KW-0540">Nuclease</keyword>
<dbReference type="AlphaFoldDB" id="A0A0J5FS50"/>
<dbReference type="GO" id="GO:0004519">
    <property type="term" value="F:endonuclease activity"/>
    <property type="evidence" value="ECO:0007669"/>
    <property type="project" value="UniProtKB-KW"/>
</dbReference>
<evidence type="ECO:0000256" key="1">
    <source>
        <dbReference type="ARBA" id="ARBA00006620"/>
    </source>
</evidence>
<name>A0A0J5FS50_9GAMM</name>
<keyword evidence="9" id="KW-1185">Reference proteome</keyword>
<keyword evidence="6" id="KW-0694">RNA-binding</keyword>